<comment type="caution">
    <text evidence="1">The sequence shown here is derived from an EMBL/GenBank/DDBJ whole genome shotgun (WGS) entry which is preliminary data.</text>
</comment>
<name>A0A1M3KZ88_9BACT</name>
<evidence type="ECO:0000313" key="2">
    <source>
        <dbReference type="Proteomes" id="UP000184233"/>
    </source>
</evidence>
<dbReference type="Proteomes" id="UP000184233">
    <property type="component" value="Unassembled WGS sequence"/>
</dbReference>
<dbReference type="EMBL" id="MKVH01000021">
    <property type="protein sequence ID" value="OJX57806.1"/>
    <property type="molecule type" value="Genomic_DNA"/>
</dbReference>
<protein>
    <submittedName>
        <fullName evidence="1">Uncharacterized protein</fullName>
    </submittedName>
</protein>
<evidence type="ECO:0000313" key="1">
    <source>
        <dbReference type="EMBL" id="OJX57806.1"/>
    </source>
</evidence>
<gene>
    <name evidence="1" type="ORF">BGO89_07500</name>
</gene>
<organism evidence="1 2">
    <name type="scientific">Candidatus Kapaibacterium thiocyanatum</name>
    <dbReference type="NCBI Taxonomy" id="1895771"/>
    <lineage>
        <taxon>Bacteria</taxon>
        <taxon>Pseudomonadati</taxon>
        <taxon>Candidatus Kapaibacteriota</taxon>
        <taxon>Candidatus Kapaibacteriia</taxon>
        <taxon>Candidatus Kapaibacteriales</taxon>
        <taxon>Candidatus Kapaibacteriaceae</taxon>
        <taxon>Candidatus Kapaibacterium</taxon>
    </lineage>
</organism>
<reference evidence="1 2" key="1">
    <citation type="submission" date="2016-09" db="EMBL/GenBank/DDBJ databases">
        <title>Genome-resolved meta-omics ties microbial dynamics to process performance in biotechnology for thiocyanate degradation.</title>
        <authorList>
            <person name="Kantor R.S."/>
            <person name="Huddy R.J."/>
            <person name="Iyer R."/>
            <person name="Thomas B.C."/>
            <person name="Brown C.T."/>
            <person name="Anantharaman K."/>
            <person name="Tringe S."/>
            <person name="Hettich R.L."/>
            <person name="Harrison S.T."/>
            <person name="Banfield J.F."/>
        </authorList>
    </citation>
    <scope>NUCLEOTIDE SEQUENCE [LARGE SCALE GENOMIC DNA]</scope>
    <source>
        <strain evidence="1">59-99</strain>
    </source>
</reference>
<dbReference type="AlphaFoldDB" id="A0A1M3KZ88"/>
<sequence length="112" mass="12062">MKDALCIAAIVMIALSIVVATIWNSAQGTCTVVKEARNTEVGRKAVLFLVQAQATVADSYQVPVMDATASIRDGDRGNAFVVDGDHGRTVLDSTAIDLRWHGADTLRIVYDR</sequence>
<accession>A0A1M3KZ88</accession>
<proteinExistence type="predicted"/>